<dbReference type="Gene3D" id="2.120.10.30">
    <property type="entry name" value="TolB, C-terminal domain"/>
    <property type="match status" value="2"/>
</dbReference>
<dbReference type="EMBL" id="VOEJ01000009">
    <property type="protein sequence ID" value="TWR25125.1"/>
    <property type="molecule type" value="Genomic_DNA"/>
</dbReference>
<proteinExistence type="predicted"/>
<dbReference type="PROSITE" id="PS51257">
    <property type="entry name" value="PROKAR_LIPOPROTEIN"/>
    <property type="match status" value="1"/>
</dbReference>
<gene>
    <name evidence="1" type="ORF">FPZ43_16755</name>
</gene>
<organism evidence="1 2">
    <name type="scientific">Mucilaginibacter pallidiroseus</name>
    <dbReference type="NCBI Taxonomy" id="2599295"/>
    <lineage>
        <taxon>Bacteria</taxon>
        <taxon>Pseudomonadati</taxon>
        <taxon>Bacteroidota</taxon>
        <taxon>Sphingobacteriia</taxon>
        <taxon>Sphingobacteriales</taxon>
        <taxon>Sphingobacteriaceae</taxon>
        <taxon>Mucilaginibacter</taxon>
    </lineage>
</organism>
<evidence type="ECO:0000313" key="1">
    <source>
        <dbReference type="EMBL" id="TWR25125.1"/>
    </source>
</evidence>
<protein>
    <recommendedName>
        <fullName evidence="3">NHL repeat-containing protein</fullName>
    </recommendedName>
</protein>
<evidence type="ECO:0000313" key="2">
    <source>
        <dbReference type="Proteomes" id="UP000320042"/>
    </source>
</evidence>
<accession>A0A563U0F9</accession>
<reference evidence="1 2" key="1">
    <citation type="submission" date="2019-07" db="EMBL/GenBank/DDBJ databases">
        <authorList>
            <person name="Kim J."/>
        </authorList>
    </citation>
    <scope>NUCLEOTIDE SEQUENCE [LARGE SCALE GENOMIC DNA]</scope>
    <source>
        <strain evidence="2">dk17</strain>
    </source>
</reference>
<dbReference type="OrthoDB" id="783748at2"/>
<evidence type="ECO:0008006" key="3">
    <source>
        <dbReference type="Google" id="ProtNLM"/>
    </source>
</evidence>
<keyword evidence="2" id="KW-1185">Reference proteome</keyword>
<dbReference type="InterPro" id="IPR011042">
    <property type="entry name" value="6-blade_b-propeller_TolB-like"/>
</dbReference>
<comment type="caution">
    <text evidence="1">The sequence shown here is derived from an EMBL/GenBank/DDBJ whole genome shotgun (WGS) entry which is preliminary data.</text>
</comment>
<sequence>MKTNVYKMLLCGFLVAITACKKDNTLSKEGVANQPVTGADDQLMVASVSTEYQPFMVKTIAGTPNVKGYQDGTGNQARFNGAWGIELTDNGDMYVAEVFTNKIRKITQEGVVTTVKIPLQPDRTSLRNPIIIKIAKDGTKNILALEYTHTFKYKVWIVRPDGTLFNPEIRSNEFFYDLAKDPYNDYYWLSGGIIDHSGTNGGPQGLIAKFLLDAKDSLGTSPYVPDKNKLAQFYDQEYPAITGIFCGYNGVKYLVVNQKHIYKLTKSGEFVQLFKNYNFELIYSVIANKDSRTLYVADGGRILSISNNKVQYLVGPHAPYDGSDGVGTKADVRVHHMALSKDENTIYFTDYAHYTIRKLILK</sequence>
<dbReference type="RefSeq" id="WP_146383095.1">
    <property type="nucleotide sequence ID" value="NZ_VOEJ01000009.1"/>
</dbReference>
<dbReference type="AlphaFoldDB" id="A0A563U0F9"/>
<name>A0A563U0F9_9SPHI</name>
<dbReference type="Proteomes" id="UP000320042">
    <property type="component" value="Unassembled WGS sequence"/>
</dbReference>
<dbReference type="SUPFAM" id="SSF101898">
    <property type="entry name" value="NHL repeat"/>
    <property type="match status" value="1"/>
</dbReference>